<dbReference type="NCBIfam" id="TIGR03309">
    <property type="entry name" value="matur_yqeB"/>
    <property type="match status" value="1"/>
</dbReference>
<proteinExistence type="predicted"/>
<protein>
    <recommendedName>
        <fullName evidence="2">EF2563 family selenium-dependent molybdenum hydroxylase system protein</fullName>
    </recommendedName>
</protein>
<accession>X0RYM5</accession>
<sequence>MNNILVIIRGGGDLATGVAVRLFRTGFSVIILEIDRPTVIRLPVSFARTVYEGEAIIEGIEAVLISSWEETEKITKLNKVPVLVDPKGNCIKKLSPAVLVDAILTKRNLGTRINQAPLVIGLGPGFTAEEDVDVVIETKRGHNLGRVYYHGQAAPDTGVPGEVGGESKRRLLRAPAEGKIIPLHKIGDLVKTEEVIAEIGGVPLKAEISGVLRGLIYPQSWVTRGMKVGDIDPRGIREYCFTVSDKARSLGGAVLEAICANLNKK</sequence>
<dbReference type="AlphaFoldDB" id="X0RYM5"/>
<name>X0RYM5_9ZZZZ</name>
<dbReference type="EMBL" id="BARS01000220">
    <property type="protein sequence ID" value="GAF73913.1"/>
    <property type="molecule type" value="Genomic_DNA"/>
</dbReference>
<gene>
    <name evidence="1" type="ORF">S01H1_00607</name>
</gene>
<reference evidence="1" key="1">
    <citation type="journal article" date="2014" name="Front. Microbiol.">
        <title>High frequency of phylogenetically diverse reductive dehalogenase-homologous genes in deep subseafloor sedimentary metagenomes.</title>
        <authorList>
            <person name="Kawai M."/>
            <person name="Futagami T."/>
            <person name="Toyoda A."/>
            <person name="Takaki Y."/>
            <person name="Nishi S."/>
            <person name="Hori S."/>
            <person name="Arai W."/>
            <person name="Tsubouchi T."/>
            <person name="Morono Y."/>
            <person name="Uchiyama I."/>
            <person name="Ito T."/>
            <person name="Fujiyama A."/>
            <person name="Inagaki F."/>
            <person name="Takami H."/>
        </authorList>
    </citation>
    <scope>NUCLEOTIDE SEQUENCE</scope>
    <source>
        <strain evidence="1">Expedition CK06-06</strain>
    </source>
</reference>
<comment type="caution">
    <text evidence="1">The sequence shown here is derived from an EMBL/GenBank/DDBJ whole genome shotgun (WGS) entry which is preliminary data.</text>
</comment>
<dbReference type="InterPro" id="IPR017695">
    <property type="entry name" value="Se-dep_Mo_hydrolase_YqeB"/>
</dbReference>
<evidence type="ECO:0000313" key="1">
    <source>
        <dbReference type="EMBL" id="GAF73913.1"/>
    </source>
</evidence>
<organism evidence="1">
    <name type="scientific">marine sediment metagenome</name>
    <dbReference type="NCBI Taxonomy" id="412755"/>
    <lineage>
        <taxon>unclassified sequences</taxon>
        <taxon>metagenomes</taxon>
        <taxon>ecological metagenomes</taxon>
    </lineage>
</organism>
<evidence type="ECO:0008006" key="2">
    <source>
        <dbReference type="Google" id="ProtNLM"/>
    </source>
</evidence>